<comment type="caution">
    <text evidence="1">The sequence shown here is derived from an EMBL/GenBank/DDBJ whole genome shotgun (WGS) entry which is preliminary data.</text>
</comment>
<evidence type="ECO:0000313" key="2">
    <source>
        <dbReference type="Proteomes" id="UP001310248"/>
    </source>
</evidence>
<dbReference type="Gene3D" id="3.40.50.2300">
    <property type="match status" value="2"/>
</dbReference>
<dbReference type="PANTHER" id="PTHR35271">
    <property type="entry name" value="ABC TRANSPORTER, SUBSTRATE-BINDING LIPOPROTEIN-RELATED"/>
    <property type="match status" value="1"/>
</dbReference>
<protein>
    <submittedName>
        <fullName evidence="1">Uncharacterized protein</fullName>
    </submittedName>
</protein>
<sequence length="345" mass="38606">MKKLLLSVIMLSFLVATIGVIVVEGASRPRILILHSYETDYAWTRTVNEGIDRAKRAHMNIDIRYHYMNTKNQSSEAAKKRAATVAKRVVDSYHPNVLLVIDDDAQRLVATDYIDNQAIQIVFAGVNAELEAYGYQDADNVTGILERKSVSAIKEVLRLLVESQPRLGSLKGSVVYLSDSSTSAKLDADYLARQEWAPLEYQGHVGVKSFEQWKQEVNRLNGQYQFLLVGGYRKLFSEDSESFVSAEEVAQWTEANSSLAIVGINAFNSEDGVMLSIGASPFEQGEIAFERAIRLVEDPASLSQMPVTISKQYVVALRQQALENRDIRVPKVLEAFARATNNYFE</sequence>
<organism evidence="1 2">
    <name type="scientific">Agarivorans aestuarii</name>
    <dbReference type="NCBI Taxonomy" id="1563703"/>
    <lineage>
        <taxon>Bacteria</taxon>
        <taxon>Pseudomonadati</taxon>
        <taxon>Pseudomonadota</taxon>
        <taxon>Gammaproteobacteria</taxon>
        <taxon>Alteromonadales</taxon>
        <taxon>Alteromonadaceae</taxon>
        <taxon>Agarivorans</taxon>
    </lineage>
</organism>
<proteinExistence type="predicted"/>
<gene>
    <name evidence="1" type="ORF">SNR37_002534</name>
</gene>
<accession>A0ABU7G1P2</accession>
<dbReference type="RefSeq" id="WP_329774487.1">
    <property type="nucleotide sequence ID" value="NZ_JAYDYW010000004.1"/>
</dbReference>
<keyword evidence="2" id="KW-1185">Reference proteome</keyword>
<dbReference type="PANTHER" id="PTHR35271:SF1">
    <property type="entry name" value="ABC TRANSPORTER, SUBSTRATE-BINDING LIPOPROTEIN"/>
    <property type="match status" value="1"/>
</dbReference>
<reference evidence="1 2" key="2">
    <citation type="submission" date="2023-12" db="EMBL/GenBank/DDBJ databases">
        <authorList>
            <consortium name="Cladostephus spongiosus"/>
            <person name="Lorente B."/>
            <person name="Cabral C."/>
            <person name="Frias J."/>
            <person name="Faria J."/>
            <person name="Toubarro D."/>
        </authorList>
    </citation>
    <scope>NUCLEOTIDE SEQUENCE [LARGE SCALE GENOMIC DNA]</scope>
    <source>
        <strain evidence="1 2">ZMCS4</strain>
    </source>
</reference>
<evidence type="ECO:0000313" key="1">
    <source>
        <dbReference type="EMBL" id="MEE1673121.1"/>
    </source>
</evidence>
<dbReference type="EMBL" id="JAYDYW010000004">
    <property type="protein sequence ID" value="MEE1673121.1"/>
    <property type="molecule type" value="Genomic_DNA"/>
</dbReference>
<dbReference type="InterPro" id="IPR007487">
    <property type="entry name" value="ABC_transpt-TYRBP-like"/>
</dbReference>
<reference evidence="2" key="1">
    <citation type="submission" date="2023-07" db="EMBL/GenBank/DDBJ databases">
        <title>Draft genome sequence of Agarivorans aestuarii strain ZMCS4, a CAZymes producing bacteria isolated from the marine brown algae Clodostephus spongiosus.</title>
        <authorList>
            <person name="Lorente B."/>
            <person name="Cabral C."/>
            <person name="Frias J."/>
            <person name="Faria J."/>
            <person name="Toubarro D."/>
        </authorList>
    </citation>
    <scope>NUCLEOTIDE SEQUENCE [LARGE SCALE GENOMIC DNA]</scope>
    <source>
        <strain evidence="2">ZMCS4</strain>
    </source>
</reference>
<name>A0ABU7G1P2_9ALTE</name>
<dbReference type="Proteomes" id="UP001310248">
    <property type="component" value="Unassembled WGS sequence"/>
</dbReference>